<dbReference type="Gene3D" id="1.20.1050.10">
    <property type="match status" value="1"/>
</dbReference>
<reference evidence="3" key="1">
    <citation type="submission" date="2021-01" db="EMBL/GenBank/DDBJ databases">
        <authorList>
            <person name="Kaushik A."/>
        </authorList>
    </citation>
    <scope>NUCLEOTIDE SEQUENCE</scope>
    <source>
        <strain evidence="3">AG1-1C</strain>
    </source>
</reference>
<dbReference type="Proteomes" id="UP000663846">
    <property type="component" value="Unassembled WGS sequence"/>
</dbReference>
<protein>
    <recommendedName>
        <fullName evidence="5">GST N-terminal domain-containing protein</fullName>
    </recommendedName>
</protein>
<evidence type="ECO:0000259" key="2">
    <source>
        <dbReference type="PROSITE" id="PS50405"/>
    </source>
</evidence>
<feature type="domain" description="GST N-terminal" evidence="1">
    <location>
        <begin position="25"/>
        <end position="117"/>
    </location>
</feature>
<dbReference type="InterPro" id="IPR036249">
    <property type="entry name" value="Thioredoxin-like_sf"/>
</dbReference>
<dbReference type="CDD" id="cd00570">
    <property type="entry name" value="GST_N_family"/>
    <property type="match status" value="1"/>
</dbReference>
<dbReference type="SFLD" id="SFLDS00019">
    <property type="entry name" value="Glutathione_Transferase_(cytos"/>
    <property type="match status" value="1"/>
</dbReference>
<dbReference type="InterPro" id="IPR010987">
    <property type="entry name" value="Glutathione-S-Trfase_C-like"/>
</dbReference>
<dbReference type="InterPro" id="IPR050983">
    <property type="entry name" value="GST_Omega/HSP26"/>
</dbReference>
<organism evidence="3 4">
    <name type="scientific">Rhizoctonia solani</name>
    <dbReference type="NCBI Taxonomy" id="456999"/>
    <lineage>
        <taxon>Eukaryota</taxon>
        <taxon>Fungi</taxon>
        <taxon>Dikarya</taxon>
        <taxon>Basidiomycota</taxon>
        <taxon>Agaricomycotina</taxon>
        <taxon>Agaricomycetes</taxon>
        <taxon>Cantharellales</taxon>
        <taxon>Ceratobasidiaceae</taxon>
        <taxon>Rhizoctonia</taxon>
    </lineage>
</organism>
<feature type="domain" description="GST C-terminal" evidence="2">
    <location>
        <begin position="122"/>
        <end position="259"/>
    </location>
</feature>
<dbReference type="SFLD" id="SFLDG00358">
    <property type="entry name" value="Main_(cytGST)"/>
    <property type="match status" value="1"/>
</dbReference>
<dbReference type="SUPFAM" id="SSF52833">
    <property type="entry name" value="Thioredoxin-like"/>
    <property type="match status" value="1"/>
</dbReference>
<name>A0A8H3H0A4_9AGAM</name>
<sequence length="267" mass="29381">MPDACSIYKQGGSASLRPLGSAMVETITLYWWDTCPAAQRVIIALEEAKADYIKCQVNPWHKPEWYVPKVNPATGKIPAITYGGPRVDPSNPAPESTKLTESLVLLEFIADLYPSSGLLSSDAVERAHTRFIIDVFSTKVFDAFYGTAWGGASPDGLYDGLLALQTQLEVHLKPGPFLGGDKINIADAAIAPFLARMCAHFQKDVGLWENGQGSKVYAEIFENERFGTLGRYTKALLARDTVRNSFLEDRYLDQVKVYIAGLREGKA</sequence>
<dbReference type="InterPro" id="IPR040079">
    <property type="entry name" value="Glutathione_S-Trfase"/>
</dbReference>
<evidence type="ECO:0000313" key="4">
    <source>
        <dbReference type="Proteomes" id="UP000663846"/>
    </source>
</evidence>
<dbReference type="InterPro" id="IPR036282">
    <property type="entry name" value="Glutathione-S-Trfase_C_sf"/>
</dbReference>
<dbReference type="PANTHER" id="PTHR43968:SF8">
    <property type="entry name" value="S-TRANSFERASE, PUTATIVE (AFU_ORTHOLOGUE AFUA_2G00590)-RELATED"/>
    <property type="match status" value="1"/>
</dbReference>
<dbReference type="GO" id="GO:0005737">
    <property type="term" value="C:cytoplasm"/>
    <property type="evidence" value="ECO:0007669"/>
    <property type="project" value="TreeGrafter"/>
</dbReference>
<comment type="caution">
    <text evidence="3">The sequence shown here is derived from an EMBL/GenBank/DDBJ whole genome shotgun (WGS) entry which is preliminary data.</text>
</comment>
<dbReference type="Pfam" id="PF13409">
    <property type="entry name" value="GST_N_2"/>
    <property type="match status" value="1"/>
</dbReference>
<accession>A0A8H3H0A4</accession>
<dbReference type="SUPFAM" id="SSF47616">
    <property type="entry name" value="GST C-terminal domain-like"/>
    <property type="match status" value="1"/>
</dbReference>
<dbReference type="PROSITE" id="PS50404">
    <property type="entry name" value="GST_NTER"/>
    <property type="match status" value="1"/>
</dbReference>
<proteinExistence type="predicted"/>
<dbReference type="CDD" id="cd00299">
    <property type="entry name" value="GST_C_family"/>
    <property type="match status" value="1"/>
</dbReference>
<dbReference type="Pfam" id="PF13410">
    <property type="entry name" value="GST_C_2"/>
    <property type="match status" value="1"/>
</dbReference>
<dbReference type="EMBL" id="CAJMWS010001146">
    <property type="protein sequence ID" value="CAE6474062.1"/>
    <property type="molecule type" value="Genomic_DNA"/>
</dbReference>
<dbReference type="Gene3D" id="3.40.30.10">
    <property type="entry name" value="Glutaredoxin"/>
    <property type="match status" value="1"/>
</dbReference>
<dbReference type="AlphaFoldDB" id="A0A8H3H0A4"/>
<dbReference type="PANTHER" id="PTHR43968">
    <property type="match status" value="1"/>
</dbReference>
<evidence type="ECO:0000259" key="1">
    <source>
        <dbReference type="PROSITE" id="PS50404"/>
    </source>
</evidence>
<evidence type="ECO:0008006" key="5">
    <source>
        <dbReference type="Google" id="ProtNLM"/>
    </source>
</evidence>
<evidence type="ECO:0000313" key="3">
    <source>
        <dbReference type="EMBL" id="CAE6474062.1"/>
    </source>
</evidence>
<dbReference type="PROSITE" id="PS50405">
    <property type="entry name" value="GST_CTER"/>
    <property type="match status" value="1"/>
</dbReference>
<gene>
    <name evidence="3" type="ORF">RDB_LOCUS181203</name>
</gene>
<dbReference type="InterPro" id="IPR004045">
    <property type="entry name" value="Glutathione_S-Trfase_N"/>
</dbReference>